<dbReference type="EMBL" id="CP138335">
    <property type="protein sequence ID" value="XBW08350.1"/>
    <property type="molecule type" value="Genomic_DNA"/>
</dbReference>
<dbReference type="AlphaFoldDB" id="A0AAU7V8D3"/>
<feature type="domain" description="Glutamine amidotransferase type-2" evidence="2">
    <location>
        <begin position="2"/>
        <end position="294"/>
    </location>
</feature>
<dbReference type="CDD" id="cd01908">
    <property type="entry name" value="YafJ"/>
    <property type="match status" value="1"/>
</dbReference>
<sequence>MCRWIAYQGDQIYLDTLLTKPNHSLLDQSINARHLRLQTSPLAHQFRDHEFPTNGDGFGMAWVGPRGTLGQFHEVTPAWDSQNLRSLAEQISAPVFLAHVRAAPGGTISQQNCHPFVQDGWMFQHNGNVGGFDLIRRELCLEIAPRYFSQLRGNSDTEVCFYLALTYGLAKDPVTALARLRDRIELARTENGIQAPFTATMAATSGNGTYALRTSSVPAKGQTPTWASPTLYFAHGPIQIRLHDGSQERLPENAQLVVSEPVVLDFSDRTWQEVPDQSVTTFQLGRPPEHVALT</sequence>
<name>A0AAU7V8D3_9ACTO</name>
<dbReference type="InterPro" id="IPR017932">
    <property type="entry name" value="GATase_2_dom"/>
</dbReference>
<evidence type="ECO:0000256" key="1">
    <source>
        <dbReference type="ARBA" id="ARBA00022962"/>
    </source>
</evidence>
<dbReference type="InterPro" id="IPR026869">
    <property type="entry name" value="EgtC-like"/>
</dbReference>
<dbReference type="PANTHER" id="PTHR43187">
    <property type="entry name" value="GLUTAMINE AMIDOTRANSFERASE DUG3-RELATED"/>
    <property type="match status" value="1"/>
</dbReference>
<evidence type="ECO:0000259" key="2">
    <source>
        <dbReference type="PROSITE" id="PS51278"/>
    </source>
</evidence>
<evidence type="ECO:0000313" key="3">
    <source>
        <dbReference type="EMBL" id="XBW08350.1"/>
    </source>
</evidence>
<dbReference type="InterPro" id="IPR052373">
    <property type="entry name" value="Gamma-glu_amide_hydrolase"/>
</dbReference>
<organism evidence="3">
    <name type="scientific">Scrofimicrobium appendicitidis</name>
    <dbReference type="NCBI Taxonomy" id="3079930"/>
    <lineage>
        <taxon>Bacteria</taxon>
        <taxon>Bacillati</taxon>
        <taxon>Actinomycetota</taxon>
        <taxon>Actinomycetes</taxon>
        <taxon>Actinomycetales</taxon>
        <taxon>Actinomycetaceae</taxon>
        <taxon>Scrofimicrobium</taxon>
    </lineage>
</organism>
<dbReference type="InterPro" id="IPR029055">
    <property type="entry name" value="Ntn_hydrolases_N"/>
</dbReference>
<dbReference type="Pfam" id="PF13230">
    <property type="entry name" value="GATase_4"/>
    <property type="match status" value="1"/>
</dbReference>
<reference evidence="3" key="1">
    <citation type="submission" date="2023-11" db="EMBL/GenBank/DDBJ databases">
        <title>Scrofimicrobium hongkongense sp. nov., isolated from a patient with peritonitis.</title>
        <authorList>
            <person name="Lao H.Y."/>
            <person name="Wong A.Y.P."/>
            <person name="Ng T.L."/>
            <person name="Wong R.Y.L."/>
            <person name="Yau M.C.Y."/>
            <person name="Lam J.Y.W."/>
            <person name="Siu G.K.H."/>
        </authorList>
    </citation>
    <scope>NUCLEOTIDE SEQUENCE</scope>
    <source>
        <strain evidence="3">R131</strain>
    </source>
</reference>
<dbReference type="Gene3D" id="3.60.20.10">
    <property type="entry name" value="Glutamine Phosphoribosylpyrophosphate, subunit 1, domain 1"/>
    <property type="match status" value="1"/>
</dbReference>
<gene>
    <name evidence="3" type="ORF">SAC06_02005</name>
</gene>
<accession>A0AAU7V8D3</accession>
<dbReference type="KEGG" id="sapp:SAC06_02005"/>
<dbReference type="PROSITE" id="PS51278">
    <property type="entry name" value="GATASE_TYPE_2"/>
    <property type="match status" value="1"/>
</dbReference>
<keyword evidence="1 3" id="KW-0315">Glutamine amidotransferase</keyword>
<proteinExistence type="predicted"/>
<protein>
    <submittedName>
        <fullName evidence="3">Class II glutamine amidotransferase</fullName>
    </submittedName>
</protein>
<dbReference type="PANTHER" id="PTHR43187:SF1">
    <property type="entry name" value="GLUTAMINE AMIDOTRANSFERASE DUG3-RELATED"/>
    <property type="match status" value="1"/>
</dbReference>
<dbReference type="SUPFAM" id="SSF56235">
    <property type="entry name" value="N-terminal nucleophile aminohydrolases (Ntn hydrolases)"/>
    <property type="match status" value="1"/>
</dbReference>
<dbReference type="RefSeq" id="WP_350258549.1">
    <property type="nucleotide sequence ID" value="NZ_CP138335.1"/>
</dbReference>